<sequence>MTDKPTPEQIKAFLDDLARLSFKHGIEMRQEYMSYDDPAYVLRPLDTALLGYRAEFYDDEFVFHDNHGDLHDSGEIDSIDLTQLSAHERLEIMGAESPDLARMLRDAFMAGAEAADAEWSRKIGPQFGDEAAEYDAKTMGGQS</sequence>
<evidence type="ECO:0000313" key="2">
    <source>
        <dbReference type="Proteomes" id="UP000193207"/>
    </source>
</evidence>
<keyword evidence="2" id="KW-1185">Reference proteome</keyword>
<name>A0A1X6Y5V6_9RHOB</name>
<gene>
    <name evidence="1" type="ORF">ROH8110_00089</name>
</gene>
<proteinExistence type="predicted"/>
<dbReference type="RefSeq" id="WP_121143641.1">
    <property type="nucleotide sequence ID" value="NZ_FWFU01000001.1"/>
</dbReference>
<dbReference type="AlphaFoldDB" id="A0A1X6Y5V6"/>
<dbReference type="OrthoDB" id="7876850at2"/>
<protein>
    <submittedName>
        <fullName evidence="1">Uncharacterized protein</fullName>
    </submittedName>
</protein>
<reference evidence="1 2" key="1">
    <citation type="submission" date="2017-03" db="EMBL/GenBank/DDBJ databases">
        <authorList>
            <person name="Afonso C.L."/>
            <person name="Miller P.J."/>
            <person name="Scott M.A."/>
            <person name="Spackman E."/>
            <person name="Goraichik I."/>
            <person name="Dimitrov K.M."/>
            <person name="Suarez D.L."/>
            <person name="Swayne D.E."/>
        </authorList>
    </citation>
    <scope>NUCLEOTIDE SEQUENCE [LARGE SCALE GENOMIC DNA]</scope>
    <source>
        <strain evidence="1 2">CECT 8110</strain>
    </source>
</reference>
<dbReference type="Proteomes" id="UP000193207">
    <property type="component" value="Unassembled WGS sequence"/>
</dbReference>
<accession>A0A1X6Y5V6</accession>
<evidence type="ECO:0000313" key="1">
    <source>
        <dbReference type="EMBL" id="SLN11331.1"/>
    </source>
</evidence>
<organism evidence="1 2">
    <name type="scientific">Roseovarius halotolerans</name>
    <dbReference type="NCBI Taxonomy" id="505353"/>
    <lineage>
        <taxon>Bacteria</taxon>
        <taxon>Pseudomonadati</taxon>
        <taxon>Pseudomonadota</taxon>
        <taxon>Alphaproteobacteria</taxon>
        <taxon>Rhodobacterales</taxon>
        <taxon>Roseobacteraceae</taxon>
        <taxon>Roseovarius</taxon>
    </lineage>
</organism>
<dbReference type="EMBL" id="FWFU01000001">
    <property type="protein sequence ID" value="SLN11331.1"/>
    <property type="molecule type" value="Genomic_DNA"/>
</dbReference>